<organism evidence="1 2">
    <name type="scientific">Candidatus Filomicrobium marinum</name>
    <dbReference type="NCBI Taxonomy" id="1608628"/>
    <lineage>
        <taxon>Bacteria</taxon>
        <taxon>Pseudomonadati</taxon>
        <taxon>Pseudomonadota</taxon>
        <taxon>Alphaproteobacteria</taxon>
        <taxon>Hyphomicrobiales</taxon>
        <taxon>Hyphomicrobiaceae</taxon>
        <taxon>Filomicrobium</taxon>
    </lineage>
</organism>
<dbReference type="KEGG" id="fil:BN1229_v1_0502"/>
<gene>
    <name evidence="1" type="ORF">YBN1229_v1_0504</name>
</gene>
<protein>
    <submittedName>
        <fullName evidence="1">Uncharacterized protein</fullName>
    </submittedName>
</protein>
<dbReference type="KEGG" id="fiy:BN1229_v1_0504"/>
<evidence type="ECO:0000313" key="1">
    <source>
        <dbReference type="EMBL" id="CPR15782.1"/>
    </source>
</evidence>
<dbReference type="EMBL" id="LN829119">
    <property type="protein sequence ID" value="CPR15782.1"/>
    <property type="molecule type" value="Genomic_DNA"/>
</dbReference>
<evidence type="ECO:0000313" key="2">
    <source>
        <dbReference type="Proteomes" id="UP000033187"/>
    </source>
</evidence>
<reference evidence="2" key="1">
    <citation type="submission" date="2015-02" db="EMBL/GenBank/DDBJ databases">
        <authorList>
            <person name="Chooi Y.-H."/>
        </authorList>
    </citation>
    <scope>NUCLEOTIDE SEQUENCE [LARGE SCALE GENOMIC DNA]</scope>
    <source>
        <strain evidence="2">strain Y</strain>
    </source>
</reference>
<dbReference type="AlphaFoldDB" id="A0A0D6JBU8"/>
<keyword evidence="2" id="KW-1185">Reference proteome</keyword>
<proteinExistence type="predicted"/>
<dbReference type="Proteomes" id="UP000033187">
    <property type="component" value="Chromosome 1"/>
</dbReference>
<sequence>MPGARRVLRYWHNLCRGDVKAEVLVLRAGNGAANWAAPPSQWLKVVHCVRSATLGVSHLEFPQRRVPPVTLSPLRSGSASVWLHLRWRRLDASVGWT</sequence>
<accession>A0A0D6JBU8</accession>
<name>A0A0D6JBU8_9HYPH</name>